<evidence type="ECO:0000313" key="3">
    <source>
        <dbReference type="Proteomes" id="UP001348641"/>
    </source>
</evidence>
<feature type="transmembrane region" description="Helical" evidence="1">
    <location>
        <begin position="6"/>
        <end position="24"/>
    </location>
</feature>
<proteinExistence type="predicted"/>
<dbReference type="Proteomes" id="UP001348641">
    <property type="component" value="Unassembled WGS sequence"/>
</dbReference>
<evidence type="ECO:0000313" key="2">
    <source>
        <dbReference type="EMBL" id="MEE2054130.1"/>
    </source>
</evidence>
<evidence type="ECO:0000256" key="1">
    <source>
        <dbReference type="SAM" id="Phobius"/>
    </source>
</evidence>
<reference evidence="2 3" key="1">
    <citation type="submission" date="2023-07" db="EMBL/GenBank/DDBJ databases">
        <authorList>
            <person name="Girao M."/>
            <person name="Carvalho M.F."/>
        </authorList>
    </citation>
    <scope>NUCLEOTIDE SEQUENCE [LARGE SCALE GENOMIC DNA]</scope>
    <source>
        <strain evidence="2 3">66/93</strain>
    </source>
</reference>
<sequence>MPYDVTWNAVAAVLLVAGIVLWTVTARRAGRPGAPTGAGA</sequence>
<keyword evidence="1" id="KW-0472">Membrane</keyword>
<comment type="caution">
    <text evidence="2">The sequence shown here is derived from an EMBL/GenBank/DDBJ whole genome shotgun (WGS) entry which is preliminary data.</text>
</comment>
<dbReference type="RefSeq" id="WP_330161030.1">
    <property type="nucleotide sequence ID" value="NZ_JAUUCC010000097.1"/>
</dbReference>
<keyword evidence="1" id="KW-0812">Transmembrane</keyword>
<accession>A0ABU7KXT6</accession>
<protein>
    <submittedName>
        <fullName evidence="2">Uncharacterized protein</fullName>
    </submittedName>
</protein>
<keyword evidence="1" id="KW-1133">Transmembrane helix</keyword>
<name>A0ABU7KXT6_9ACTN</name>
<organism evidence="2 3">
    <name type="scientific">Nocardiopsis tropica</name>
    <dbReference type="NCBI Taxonomy" id="109330"/>
    <lineage>
        <taxon>Bacteria</taxon>
        <taxon>Bacillati</taxon>
        <taxon>Actinomycetota</taxon>
        <taxon>Actinomycetes</taxon>
        <taxon>Streptosporangiales</taxon>
        <taxon>Nocardiopsidaceae</taxon>
        <taxon>Nocardiopsis</taxon>
    </lineage>
</organism>
<dbReference type="EMBL" id="JAUUCC010000097">
    <property type="protein sequence ID" value="MEE2054130.1"/>
    <property type="molecule type" value="Genomic_DNA"/>
</dbReference>
<gene>
    <name evidence="2" type="ORF">Q8A49_26880</name>
</gene>